<dbReference type="Gene3D" id="3.60.130.10">
    <property type="entry name" value="Clavaminate synthase-like"/>
    <property type="match status" value="1"/>
</dbReference>
<evidence type="ECO:0000256" key="3">
    <source>
        <dbReference type="ARBA" id="ARBA00023194"/>
    </source>
</evidence>
<keyword evidence="3" id="KW-0045">Antibiotic biosynthesis</keyword>
<dbReference type="PANTHER" id="PTHR10696">
    <property type="entry name" value="GAMMA-BUTYROBETAINE HYDROXYLASE-RELATED"/>
    <property type="match status" value="1"/>
</dbReference>
<dbReference type="InterPro" id="IPR042098">
    <property type="entry name" value="TauD-like_sf"/>
</dbReference>
<feature type="domain" description="TauD/TfdA-like" evidence="4">
    <location>
        <begin position="23"/>
        <end position="306"/>
    </location>
</feature>
<comment type="cofactor">
    <cofactor evidence="1">
        <name>Fe(2+)</name>
        <dbReference type="ChEBI" id="CHEBI:29033"/>
    </cofactor>
</comment>
<dbReference type="OrthoDB" id="9769888at2"/>
<gene>
    <name evidence="5" type="ORF">CAL29_14790</name>
</gene>
<evidence type="ECO:0000256" key="2">
    <source>
        <dbReference type="ARBA" id="ARBA00023002"/>
    </source>
</evidence>
<protein>
    <recommendedName>
        <fullName evidence="4">TauD/TfdA-like domain-containing protein</fullName>
    </recommendedName>
</protein>
<dbReference type="InterPro" id="IPR003819">
    <property type="entry name" value="TauD/TfdA-like"/>
</dbReference>
<dbReference type="RefSeq" id="WP_094853727.1">
    <property type="nucleotide sequence ID" value="NZ_NEVM01000002.1"/>
</dbReference>
<reference evidence="6" key="1">
    <citation type="submission" date="2017-05" db="EMBL/GenBank/DDBJ databases">
        <title>Complete and WGS of Bordetella genogroups.</title>
        <authorList>
            <person name="Spilker T."/>
            <person name="Lipuma J."/>
        </authorList>
    </citation>
    <scope>NUCLEOTIDE SEQUENCE [LARGE SCALE GENOMIC DNA]</scope>
    <source>
        <strain evidence="6">AU16122</strain>
    </source>
</reference>
<dbReference type="Pfam" id="PF02668">
    <property type="entry name" value="TauD"/>
    <property type="match status" value="1"/>
</dbReference>
<dbReference type="EMBL" id="NEVM01000002">
    <property type="protein sequence ID" value="OZI34736.1"/>
    <property type="molecule type" value="Genomic_DNA"/>
</dbReference>
<organism evidence="5 6">
    <name type="scientific">Bordetella genomosp. 10</name>
    <dbReference type="NCBI Taxonomy" id="1416804"/>
    <lineage>
        <taxon>Bacteria</taxon>
        <taxon>Pseudomonadati</taxon>
        <taxon>Pseudomonadota</taxon>
        <taxon>Betaproteobacteria</taxon>
        <taxon>Burkholderiales</taxon>
        <taxon>Alcaligenaceae</taxon>
        <taxon>Bordetella</taxon>
    </lineage>
</organism>
<evidence type="ECO:0000313" key="5">
    <source>
        <dbReference type="EMBL" id="OZI34736.1"/>
    </source>
</evidence>
<name>A0A261SBK3_9BORD</name>
<keyword evidence="6" id="KW-1185">Reference proteome</keyword>
<evidence type="ECO:0000256" key="1">
    <source>
        <dbReference type="ARBA" id="ARBA00001954"/>
    </source>
</evidence>
<sequence length="321" mass="36146">MDMTAAGMPLVIEYAAARGLDACAWADANQADIDEALLRHGAILFRGFPLQTPAEFEAFASRMVSRLYGDYGDLPKKEGGQEIYQSTPYPEREMILYHNESSHLERWPGRQLFFCELPSTHGGATPIVDCQAVYRALPADMARDFARKHLLYVRNFIRGLDVRWQDFYGTSDRAQVETRLRGAGAQWEWLDGDALRTRMVCPAVIVHPRTGLPTFFNQVQLHHISSLDAELRESLLSMVAEDRLPRNVYYGDGSPISDATMAVVGATYERLAVRFTWQRGDVLLLDNMRVAHARDPYEGPRKIAVAMGDMVARGDARQLHA</sequence>
<dbReference type="GO" id="GO:0016706">
    <property type="term" value="F:2-oxoglutarate-dependent dioxygenase activity"/>
    <property type="evidence" value="ECO:0007669"/>
    <property type="project" value="UniProtKB-ARBA"/>
</dbReference>
<dbReference type="InterPro" id="IPR050411">
    <property type="entry name" value="AlphaKG_dependent_hydroxylases"/>
</dbReference>
<dbReference type="AlphaFoldDB" id="A0A261SBK3"/>
<evidence type="ECO:0000259" key="4">
    <source>
        <dbReference type="Pfam" id="PF02668"/>
    </source>
</evidence>
<comment type="caution">
    <text evidence="5">The sequence shown here is derived from an EMBL/GenBank/DDBJ whole genome shotgun (WGS) entry which is preliminary data.</text>
</comment>
<evidence type="ECO:0000313" key="6">
    <source>
        <dbReference type="Proteomes" id="UP000216020"/>
    </source>
</evidence>
<dbReference type="GO" id="GO:0017000">
    <property type="term" value="P:antibiotic biosynthetic process"/>
    <property type="evidence" value="ECO:0007669"/>
    <property type="project" value="UniProtKB-KW"/>
</dbReference>
<proteinExistence type="predicted"/>
<dbReference type="SUPFAM" id="SSF51197">
    <property type="entry name" value="Clavaminate synthase-like"/>
    <property type="match status" value="1"/>
</dbReference>
<dbReference type="Proteomes" id="UP000216020">
    <property type="component" value="Unassembled WGS sequence"/>
</dbReference>
<dbReference type="PANTHER" id="PTHR10696:SF56">
    <property type="entry name" value="TAUD_TFDA-LIKE DOMAIN-CONTAINING PROTEIN"/>
    <property type="match status" value="1"/>
</dbReference>
<keyword evidence="2" id="KW-0560">Oxidoreductase</keyword>
<accession>A0A261SBK3</accession>